<feature type="region of interest" description="Disordered" evidence="1">
    <location>
        <begin position="401"/>
        <end position="445"/>
    </location>
</feature>
<name>A0A8H7KCI1_BIOOC</name>
<feature type="compositionally biased region" description="Acidic residues" evidence="1">
    <location>
        <begin position="401"/>
        <end position="412"/>
    </location>
</feature>
<evidence type="ECO:0000256" key="1">
    <source>
        <dbReference type="SAM" id="MobiDB-lite"/>
    </source>
</evidence>
<evidence type="ECO:0008006" key="4">
    <source>
        <dbReference type="Google" id="ProtNLM"/>
    </source>
</evidence>
<reference evidence="2" key="1">
    <citation type="submission" date="2020-10" db="EMBL/GenBank/DDBJ databases">
        <title>High-Quality Genome Resource of Clonostachys rosea strain S41 by Oxford Nanopore Long-Read Sequencing.</title>
        <authorList>
            <person name="Wang H."/>
        </authorList>
    </citation>
    <scope>NUCLEOTIDE SEQUENCE</scope>
    <source>
        <strain evidence="2">S41</strain>
    </source>
</reference>
<accession>A0A8H7KCI1</accession>
<comment type="caution">
    <text evidence="2">The sequence shown here is derived from an EMBL/GenBank/DDBJ whole genome shotgun (WGS) entry which is preliminary data.</text>
</comment>
<evidence type="ECO:0000313" key="2">
    <source>
        <dbReference type="EMBL" id="KAF9748117.1"/>
    </source>
</evidence>
<dbReference type="AlphaFoldDB" id="A0A8H7KCI1"/>
<dbReference type="EMBL" id="JADCTT010000009">
    <property type="protein sequence ID" value="KAF9748117.1"/>
    <property type="molecule type" value="Genomic_DNA"/>
</dbReference>
<feature type="compositionally biased region" description="Basic and acidic residues" evidence="1">
    <location>
        <begin position="433"/>
        <end position="445"/>
    </location>
</feature>
<organism evidence="2 3">
    <name type="scientific">Bionectria ochroleuca</name>
    <name type="common">Gliocladium roseum</name>
    <dbReference type="NCBI Taxonomy" id="29856"/>
    <lineage>
        <taxon>Eukaryota</taxon>
        <taxon>Fungi</taxon>
        <taxon>Dikarya</taxon>
        <taxon>Ascomycota</taxon>
        <taxon>Pezizomycotina</taxon>
        <taxon>Sordariomycetes</taxon>
        <taxon>Hypocreomycetidae</taxon>
        <taxon>Hypocreales</taxon>
        <taxon>Bionectriaceae</taxon>
        <taxon>Clonostachys</taxon>
    </lineage>
</organism>
<dbReference type="InterPro" id="IPR014752">
    <property type="entry name" value="Arrestin-like_C"/>
</dbReference>
<dbReference type="Proteomes" id="UP000616885">
    <property type="component" value="Unassembled WGS sequence"/>
</dbReference>
<evidence type="ECO:0000313" key="3">
    <source>
        <dbReference type="Proteomes" id="UP000616885"/>
    </source>
</evidence>
<sequence>MPQTRVKSRDTLGIDLDGGRVLFLPGGTITGTIFRQQTIVSTEATISLVLRGRTKSIFLVSTGQTTVVYRGRFTLINVTQEIFSGPLHIPKDSHPRREWKFTMEIPQRIDPSLLPQYKAHESFIDPEIVDTLTLPASFVSLHGADQAFIEYYLEAKIRFQKERSWVEETAKMPIRMLAHSPPPIHPASTTFLSIPRSVSSQRLLPGMENAHLTAGQRFKKLLGAPSVPELAFHLELEIPNEIHADQRPVPTTMRAVPHWPSTHEALKNQPQKVRLINFKATLESRCAILCEGYSWAISKTSWKEKAVLPTPSQTLATAIEIPFSSDEPAIDIGQALDLWVESEGKNSAVFQDFTTFNITLKHKLYWAAKIEIAQETISFNGVQNIIILPPIDGVSAPEYIESEPLPEYETDTSIDAVDQKGKPPSFEEAQGIEGKHKNSSYDKGN</sequence>
<protein>
    <recommendedName>
        <fullName evidence="4">Arrestin-like N-terminal domain-containing protein</fullName>
    </recommendedName>
</protein>
<proteinExistence type="predicted"/>
<dbReference type="Gene3D" id="2.60.40.640">
    <property type="match status" value="1"/>
</dbReference>
<gene>
    <name evidence="2" type="ORF">IM811_017622</name>
</gene>